<comment type="similarity">
    <text evidence="3">Belongs to the HPF1 family.</text>
</comment>
<evidence type="ECO:0000313" key="9">
    <source>
        <dbReference type="EMBL" id="RLU17754.1"/>
    </source>
</evidence>
<comment type="caution">
    <text evidence="9">The sequence shown here is derived from an EMBL/GenBank/DDBJ whole genome shotgun (WGS) entry which is preliminary data.</text>
</comment>
<feature type="domain" description="PBZ-type" evidence="8">
    <location>
        <begin position="19"/>
        <end position="44"/>
    </location>
</feature>
<dbReference type="PANTHER" id="PTHR13386:SF1">
    <property type="entry name" value="HISTONE PARYLATION FACTOR 1"/>
    <property type="match status" value="1"/>
</dbReference>
<evidence type="ECO:0000256" key="3">
    <source>
        <dbReference type="ARBA" id="ARBA00010803"/>
    </source>
</evidence>
<dbReference type="InterPro" id="IPR019361">
    <property type="entry name" value="HPF1"/>
</dbReference>
<feature type="region of interest" description="Disordered" evidence="7">
    <location>
        <begin position="631"/>
        <end position="656"/>
    </location>
</feature>
<dbReference type="GO" id="GO:0005634">
    <property type="term" value="C:nucleus"/>
    <property type="evidence" value="ECO:0007669"/>
    <property type="project" value="UniProtKB-SubCell"/>
</dbReference>
<dbReference type="GO" id="GO:0042393">
    <property type="term" value="F:histone binding"/>
    <property type="evidence" value="ECO:0007669"/>
    <property type="project" value="InterPro"/>
</dbReference>
<accession>A0A3L8DBN7</accession>
<reference evidence="9" key="1">
    <citation type="journal article" date="2018" name="Genome Res.">
        <title>The genomic architecture and molecular evolution of ant odorant receptors.</title>
        <authorList>
            <person name="McKenzie S.K."/>
            <person name="Kronauer D.J.C."/>
        </authorList>
    </citation>
    <scope>NUCLEOTIDE SEQUENCE [LARGE SCALE GENOMIC DNA]</scope>
    <source>
        <strain evidence="9">Clonal line C1</strain>
    </source>
</reference>
<dbReference type="GO" id="GO:0006974">
    <property type="term" value="P:DNA damage response"/>
    <property type="evidence" value="ECO:0007669"/>
    <property type="project" value="InterPro"/>
</dbReference>
<reference evidence="9" key="2">
    <citation type="submission" date="2018-07" db="EMBL/GenBank/DDBJ databases">
        <authorList>
            <person name="Mckenzie S.K."/>
            <person name="Kronauer D.J.C."/>
        </authorList>
    </citation>
    <scope>NUCLEOTIDE SEQUENCE</scope>
    <source>
        <strain evidence="9">Clonal line C1</strain>
    </source>
</reference>
<evidence type="ECO:0000259" key="8">
    <source>
        <dbReference type="Pfam" id="PF10283"/>
    </source>
</evidence>
<organism evidence="9">
    <name type="scientific">Ooceraea biroi</name>
    <name type="common">Clonal raider ant</name>
    <name type="synonym">Cerapachys biroi</name>
    <dbReference type="NCBI Taxonomy" id="2015173"/>
    <lineage>
        <taxon>Eukaryota</taxon>
        <taxon>Metazoa</taxon>
        <taxon>Ecdysozoa</taxon>
        <taxon>Arthropoda</taxon>
        <taxon>Hexapoda</taxon>
        <taxon>Insecta</taxon>
        <taxon>Pterygota</taxon>
        <taxon>Neoptera</taxon>
        <taxon>Endopterygota</taxon>
        <taxon>Hymenoptera</taxon>
        <taxon>Apocrita</taxon>
        <taxon>Aculeata</taxon>
        <taxon>Formicoidea</taxon>
        <taxon>Formicidae</taxon>
        <taxon>Dorylinae</taxon>
        <taxon>Ooceraea</taxon>
    </lineage>
</organism>
<dbReference type="Pfam" id="PF10228">
    <property type="entry name" value="HPF1"/>
    <property type="match status" value="1"/>
</dbReference>
<proteinExistence type="inferred from homology"/>
<feature type="compositionally biased region" description="Polar residues" evidence="7">
    <location>
        <begin position="646"/>
        <end position="656"/>
    </location>
</feature>
<feature type="coiled-coil region" evidence="6">
    <location>
        <begin position="658"/>
        <end position="692"/>
    </location>
</feature>
<feature type="compositionally biased region" description="Basic and acidic residues" evidence="7">
    <location>
        <begin position="77"/>
        <end position="93"/>
    </location>
</feature>
<dbReference type="InterPro" id="IPR019406">
    <property type="entry name" value="APLF_PBZ"/>
</dbReference>
<name>A0A3L8DBN7_OOCBI</name>
<evidence type="ECO:0000256" key="6">
    <source>
        <dbReference type="SAM" id="Coils"/>
    </source>
</evidence>
<feature type="compositionally biased region" description="Basic residues" evidence="7">
    <location>
        <begin position="33"/>
        <end position="43"/>
    </location>
</feature>
<evidence type="ECO:0000256" key="5">
    <source>
        <dbReference type="ARBA" id="ARBA00023242"/>
    </source>
</evidence>
<sequence length="845" mass="94826">MMSSSKEDAQFRAYKDDSRIPCQYGVKCYQKNPQHHNKYKHPPKRETAKQQVKNRTGTKRKQSVKNVGNKTKAQSESPERKLQKTSERFERNLHTLSPSPTRSDDSKSSKEDEDENSDVEETEASNNDNKASDVEKIEASNNDNKNSDVEKTEASNDDITPKEIKKSPSPIECKTTESVSMSDVDTRKAILDLFLVEMPKDFFQFYDFCKGISKGDPLSACKSVRLKLVGPYDVLENKIKYSESKGDRDRFLTHWRYYYDPPEFQTIIRCDDKEGLHFGYWRDDVTEKLVFVAKNRANVNCVFEAVAENIFGAVDAYLQDKAKSANPFEKTAITRLQSQLKNFAKQHDITLERNTVNMKSREKQVVARTFYKIGIVVPYNKKTQLGYRDLAASDSDLQKILKQVEEAGTPEERKAPLAKLDEVVRLATIAADECDFGTCLELGHDLFSNGSVHVQSRGLQMLSIAYTHLQRPQLLKILEAHLKNRKKGCELITDLSSFLQRAMSEVERLDPTAGGDAPVVETPKTGDVGDAILQSTECAPESINVTSGNVTAPVEKAGAPTEIKHLIETNSGNMLEEVANPNMGVAQSKDADATDAEIANLVAEDTSAVGVNAQMPAAEVDSSIAITLQDEEASEKSVDEEKADESTQNTKSNSATCVSRLEAELRKRTKERDDYRKKLGDMETKLAALQASYDTITNHGSDENTLQQSVEQLHGQLAQTAMMYEERNRVITNQENQINALNNQVASLKEVVSITRDLLQIRNMEVKQLQAEVDNMEKKISEERDRHNAMLNKMDTAMRLNADLKKEYETQLSLFQSLREKYGEKITLLTGGKEALDTEAASTSE</sequence>
<feature type="coiled-coil region" evidence="6">
    <location>
        <begin position="724"/>
        <end position="821"/>
    </location>
</feature>
<gene>
    <name evidence="9" type="ORF">DMN91_009991</name>
</gene>
<feature type="compositionally biased region" description="Polar residues" evidence="7">
    <location>
        <begin position="64"/>
        <end position="76"/>
    </location>
</feature>
<feature type="region of interest" description="Disordered" evidence="7">
    <location>
        <begin position="29"/>
        <end position="177"/>
    </location>
</feature>
<feature type="compositionally biased region" description="Basic and acidic residues" evidence="7">
    <location>
        <begin position="145"/>
        <end position="166"/>
    </location>
</feature>
<evidence type="ECO:0000256" key="2">
    <source>
        <dbReference type="ARBA" id="ARBA00004286"/>
    </source>
</evidence>
<dbReference type="PANTHER" id="PTHR13386">
    <property type="entry name" value="HISTONE PARYLATION FACTOR 1"/>
    <property type="match status" value="1"/>
</dbReference>
<dbReference type="Proteomes" id="UP000279307">
    <property type="component" value="Chromosome 10"/>
</dbReference>
<comment type="subcellular location">
    <subcellularLocation>
        <location evidence="2">Chromosome</location>
    </subcellularLocation>
    <subcellularLocation>
        <location evidence="1">Nucleus</location>
    </subcellularLocation>
</comment>
<dbReference type="EMBL" id="QOIP01000010">
    <property type="protein sequence ID" value="RLU17754.1"/>
    <property type="molecule type" value="Genomic_DNA"/>
</dbReference>
<evidence type="ECO:0000256" key="7">
    <source>
        <dbReference type="SAM" id="MobiDB-lite"/>
    </source>
</evidence>
<evidence type="ECO:0000256" key="1">
    <source>
        <dbReference type="ARBA" id="ARBA00004123"/>
    </source>
</evidence>
<feature type="compositionally biased region" description="Acidic residues" evidence="7">
    <location>
        <begin position="111"/>
        <end position="123"/>
    </location>
</feature>
<dbReference type="Pfam" id="PF10283">
    <property type="entry name" value="zf-CCHH"/>
    <property type="match status" value="1"/>
</dbReference>
<keyword evidence="5" id="KW-0539">Nucleus</keyword>
<dbReference type="GO" id="GO:0005694">
    <property type="term" value="C:chromosome"/>
    <property type="evidence" value="ECO:0007669"/>
    <property type="project" value="UniProtKB-SubCell"/>
</dbReference>
<evidence type="ECO:0000256" key="4">
    <source>
        <dbReference type="ARBA" id="ARBA00022454"/>
    </source>
</evidence>
<dbReference type="AlphaFoldDB" id="A0A3L8DBN7"/>
<dbReference type="OrthoDB" id="416496at2759"/>
<dbReference type="GO" id="GO:0072572">
    <property type="term" value="F:poly-ADP-D-ribose binding"/>
    <property type="evidence" value="ECO:0007669"/>
    <property type="project" value="TreeGrafter"/>
</dbReference>
<keyword evidence="6" id="KW-0175">Coiled coil</keyword>
<keyword evidence="4" id="KW-0158">Chromosome</keyword>
<protein>
    <recommendedName>
        <fullName evidence="8">PBZ-type domain-containing protein</fullName>
    </recommendedName>
</protein>